<dbReference type="PRINTS" id="PR00040">
    <property type="entry name" value="HTHMERR"/>
</dbReference>
<feature type="domain" description="HTH merR-type" evidence="2">
    <location>
        <begin position="5"/>
        <end position="74"/>
    </location>
</feature>
<dbReference type="InterPro" id="IPR047057">
    <property type="entry name" value="MerR_fam"/>
</dbReference>
<dbReference type="Pfam" id="PF13411">
    <property type="entry name" value="MerR_1"/>
    <property type="match status" value="1"/>
</dbReference>
<dbReference type="SUPFAM" id="SSF46955">
    <property type="entry name" value="Putative DNA-binding domain"/>
    <property type="match status" value="1"/>
</dbReference>
<evidence type="ECO:0000259" key="2">
    <source>
        <dbReference type="PROSITE" id="PS50937"/>
    </source>
</evidence>
<protein>
    <submittedName>
        <fullName evidence="3">MerR family transcriptional regulator</fullName>
    </submittedName>
</protein>
<accession>A0ABY4EZ41</accession>
<sequence>METESFTVSEFAAYTGVSIRTLHYYEEKGLMNPRRDRTTGHRTFDKNDAIRLHHIVTMKFLGLPLKEIKSYIQADNLDIRFKDTLQLQEAKLKEERERIDIALEAIQRTTYLMEQEQEINSHLLFSLISGMQSEKQQKEMAKPIMKDDILSKLFDATITEKMEWERKLLQFFKEVKCLSGKPADDPEVEAMLEYFINYLLEKLDLQSYQELEQIFKMDLGQKENQAKIDQYLDEMDKLFYIPLTKKEEAWLGNVIEQYNNRES</sequence>
<dbReference type="SMART" id="SM00422">
    <property type="entry name" value="HTH_MERR"/>
    <property type="match status" value="1"/>
</dbReference>
<dbReference type="PROSITE" id="PS50937">
    <property type="entry name" value="HTH_MERR_2"/>
    <property type="match status" value="1"/>
</dbReference>
<dbReference type="EMBL" id="CP095072">
    <property type="protein sequence ID" value="UOQ49673.1"/>
    <property type="molecule type" value="Genomic_DNA"/>
</dbReference>
<evidence type="ECO:0000313" key="3">
    <source>
        <dbReference type="EMBL" id="UOQ49673.1"/>
    </source>
</evidence>
<dbReference type="PANTHER" id="PTHR30204:SF96">
    <property type="entry name" value="CHROMOSOME-ANCHORING PROTEIN RACA"/>
    <property type="match status" value="1"/>
</dbReference>
<dbReference type="CDD" id="cd01106">
    <property type="entry name" value="HTH_TipAL-Mta"/>
    <property type="match status" value="1"/>
</dbReference>
<dbReference type="RefSeq" id="WP_244722258.1">
    <property type="nucleotide sequence ID" value="NZ_CP095072.1"/>
</dbReference>
<keyword evidence="1" id="KW-0238">DNA-binding</keyword>
<dbReference type="PROSITE" id="PS00552">
    <property type="entry name" value="HTH_MERR_1"/>
    <property type="match status" value="1"/>
</dbReference>
<evidence type="ECO:0000256" key="1">
    <source>
        <dbReference type="ARBA" id="ARBA00023125"/>
    </source>
</evidence>
<dbReference type="Gene3D" id="1.10.1660.10">
    <property type="match status" value="1"/>
</dbReference>
<organism evidence="3 4">
    <name type="scientific">Gracilibacillus caseinilyticus</name>
    <dbReference type="NCBI Taxonomy" id="2932256"/>
    <lineage>
        <taxon>Bacteria</taxon>
        <taxon>Bacillati</taxon>
        <taxon>Bacillota</taxon>
        <taxon>Bacilli</taxon>
        <taxon>Bacillales</taxon>
        <taxon>Bacillaceae</taxon>
        <taxon>Gracilibacillus</taxon>
    </lineage>
</organism>
<keyword evidence="4" id="KW-1185">Reference proteome</keyword>
<gene>
    <name evidence="3" type="ORF">MUN88_06220</name>
</gene>
<dbReference type="Proteomes" id="UP000831782">
    <property type="component" value="Chromosome"/>
</dbReference>
<evidence type="ECO:0000313" key="4">
    <source>
        <dbReference type="Proteomes" id="UP000831782"/>
    </source>
</evidence>
<dbReference type="InterPro" id="IPR009061">
    <property type="entry name" value="DNA-bd_dom_put_sf"/>
</dbReference>
<proteinExistence type="predicted"/>
<dbReference type="PANTHER" id="PTHR30204">
    <property type="entry name" value="REDOX-CYCLING DRUG-SENSING TRANSCRIPTIONAL ACTIVATOR SOXR"/>
    <property type="match status" value="1"/>
</dbReference>
<reference evidence="3 4" key="1">
    <citation type="submission" date="2022-04" db="EMBL/GenBank/DDBJ databases">
        <title>Gracilibacillus sp. isolated from saltern.</title>
        <authorList>
            <person name="Won M."/>
            <person name="Lee C.-M."/>
            <person name="Woen H.-Y."/>
            <person name="Kwon S.-W."/>
        </authorList>
    </citation>
    <scope>NUCLEOTIDE SEQUENCE [LARGE SCALE GENOMIC DNA]</scope>
    <source>
        <strain evidence="3 4">SSWR10-1</strain>
    </source>
</reference>
<dbReference type="InterPro" id="IPR000551">
    <property type="entry name" value="MerR-type_HTH_dom"/>
</dbReference>
<name>A0ABY4EZ41_9BACI</name>